<evidence type="ECO:0000313" key="2">
    <source>
        <dbReference type="Proteomes" id="UP000677804"/>
    </source>
</evidence>
<gene>
    <name evidence="1" type="ORF">KG103_11615</name>
</gene>
<organism evidence="1 2">
    <name type="scientific">Cellulomonas wangleii</name>
    <dbReference type="NCBI Taxonomy" id="2816956"/>
    <lineage>
        <taxon>Bacteria</taxon>
        <taxon>Bacillati</taxon>
        <taxon>Actinomycetota</taxon>
        <taxon>Actinomycetes</taxon>
        <taxon>Micrococcales</taxon>
        <taxon>Cellulomonadaceae</taxon>
        <taxon>Cellulomonas</taxon>
    </lineage>
</organism>
<accession>A0ABX8D5X5</accession>
<dbReference type="EMBL" id="CP074405">
    <property type="protein sequence ID" value="QVI61152.1"/>
    <property type="molecule type" value="Genomic_DNA"/>
</dbReference>
<proteinExistence type="predicted"/>
<protein>
    <submittedName>
        <fullName evidence="1">Uncharacterized protein</fullName>
    </submittedName>
</protein>
<dbReference type="Proteomes" id="UP000677804">
    <property type="component" value="Chromosome"/>
</dbReference>
<name>A0ABX8D5X5_9CELL</name>
<evidence type="ECO:0000313" key="1">
    <source>
        <dbReference type="EMBL" id="QVI61152.1"/>
    </source>
</evidence>
<keyword evidence="2" id="KW-1185">Reference proteome</keyword>
<dbReference type="RefSeq" id="WP_207340997.1">
    <property type="nucleotide sequence ID" value="NZ_CP074405.1"/>
</dbReference>
<reference evidence="1 2" key="1">
    <citation type="submission" date="2021-05" db="EMBL/GenBank/DDBJ databases">
        <title>Novel species in genus Cellulomonas.</title>
        <authorList>
            <person name="Zhang G."/>
        </authorList>
    </citation>
    <scope>NUCLEOTIDE SEQUENCE [LARGE SCALE GENOMIC DNA]</scope>
    <source>
        <strain evidence="2">zg-ZUI222</strain>
    </source>
</reference>
<sequence length="205" mass="22365">MLDAGGTTTANRRIEQLERATGRTWDAWLGLLGSWGAARPDHGTIAGRVTAEMEGTTPSAAWWARSVTVAYEQHIGRRLPGQRSDGTFQTSVSRATPWDMTDLMAAWTRFATEDDEVRDCVVGEPRVSGTERRITWRARSREGWPVAVTSEPRGGATATLVATQTGLPTPAAKDEARDRWVAVLDRFVTTVGDARGCTPPRAATR</sequence>